<name>H2ZZ79_LATCH</name>
<dbReference type="Gene3D" id="3.40.50.300">
    <property type="entry name" value="P-loop containing nucleotide triphosphate hydrolases"/>
    <property type="match status" value="1"/>
</dbReference>
<gene>
    <name evidence="7" type="primary">PANE1</name>
</gene>
<dbReference type="STRING" id="7897.ENSLACP00000002700"/>
<organism evidence="7 8">
    <name type="scientific">Latimeria chalumnae</name>
    <name type="common">Coelacanth</name>
    <dbReference type="NCBI Taxonomy" id="7897"/>
    <lineage>
        <taxon>Eukaryota</taxon>
        <taxon>Metazoa</taxon>
        <taxon>Chordata</taxon>
        <taxon>Craniata</taxon>
        <taxon>Vertebrata</taxon>
        <taxon>Euteleostomi</taxon>
        <taxon>Coelacanthiformes</taxon>
        <taxon>Coelacanthidae</taxon>
        <taxon>Latimeria</taxon>
    </lineage>
</organism>
<evidence type="ECO:0000313" key="8">
    <source>
        <dbReference type="Proteomes" id="UP000008672"/>
    </source>
</evidence>
<dbReference type="GeneID" id="102351911"/>
<dbReference type="EMBL" id="AFYH01224639">
    <property type="status" value="NOT_ANNOTATED_CDS"/>
    <property type="molecule type" value="Genomic_DNA"/>
</dbReference>
<dbReference type="CTD" id="402852"/>
<sequence length="175" mass="19577">MSVLKPFDKLPELNTATVLLVGAEEHYLEKLAEIIAKETQPFKINVRTAKRLPLPTENDYIRPRIDLIVFIINLHNKQSLSVVESALAFVDVKFFLGKVCFLATGVGMVKYCSVEAYSVRKLAESCCCPVIYTELESRKERESTAQRLVRMLKISAGFVPGVSALFFSSLLKTSS</sequence>
<evidence type="ECO:0000256" key="6">
    <source>
        <dbReference type="ARBA" id="ARBA00023328"/>
    </source>
</evidence>
<keyword evidence="6" id="KW-0137">Centromere</keyword>
<dbReference type="Ensembl" id="ENSLACT00000002722.1">
    <property type="protein sequence ID" value="ENSLACP00000002700.1"/>
    <property type="gene ID" value="ENSLACG00000002415.1"/>
</dbReference>
<dbReference type="InterPro" id="IPR020987">
    <property type="entry name" value="Centromere_Cenp-M"/>
</dbReference>
<dbReference type="EMBL" id="AFYH01224640">
    <property type="status" value="NOT_ANNOTATED_CDS"/>
    <property type="molecule type" value="Genomic_DNA"/>
</dbReference>
<evidence type="ECO:0000313" key="7">
    <source>
        <dbReference type="Ensembl" id="ENSLACP00000002700.1"/>
    </source>
</evidence>
<dbReference type="EMBL" id="AFYH01224638">
    <property type="status" value="NOT_ANNOTATED_CDS"/>
    <property type="molecule type" value="Genomic_DNA"/>
</dbReference>
<dbReference type="HOGENOM" id="CLU_127179_0_0_1"/>
<dbReference type="KEGG" id="lcm:102351911"/>
<keyword evidence="8" id="KW-1185">Reference proteome</keyword>
<evidence type="ECO:0000256" key="4">
    <source>
        <dbReference type="ARBA" id="ARBA00022454"/>
    </source>
</evidence>
<dbReference type="PANTHER" id="PTHR34436:SF1">
    <property type="entry name" value="CENTROMERE PROTEIN M"/>
    <property type="match status" value="1"/>
</dbReference>
<reference evidence="7" key="2">
    <citation type="submission" date="2025-08" db="UniProtKB">
        <authorList>
            <consortium name="Ensembl"/>
        </authorList>
    </citation>
    <scope>IDENTIFICATION</scope>
</reference>
<keyword evidence="5" id="KW-0539">Nucleus</keyword>
<dbReference type="EMBL" id="AFYH01224636">
    <property type="status" value="NOT_ANNOTATED_CDS"/>
    <property type="molecule type" value="Genomic_DNA"/>
</dbReference>
<accession>H2ZZ79</accession>
<dbReference type="EMBL" id="AFYH01224641">
    <property type="status" value="NOT_ANNOTATED_CDS"/>
    <property type="molecule type" value="Genomic_DNA"/>
</dbReference>
<reference evidence="8" key="1">
    <citation type="submission" date="2011-08" db="EMBL/GenBank/DDBJ databases">
        <title>The draft genome of Latimeria chalumnae.</title>
        <authorList>
            <person name="Di Palma F."/>
            <person name="Alfoldi J."/>
            <person name="Johnson J."/>
            <person name="Berlin A."/>
            <person name="Gnerre S."/>
            <person name="Jaffe D."/>
            <person name="MacCallum I."/>
            <person name="Young S."/>
            <person name="Walker B.J."/>
            <person name="Lander E."/>
            <person name="Lindblad-Toh K."/>
        </authorList>
    </citation>
    <scope>NUCLEOTIDE SEQUENCE [LARGE SCALE GENOMIC DNA]</scope>
    <source>
        <strain evidence="8">Wild caught</strain>
    </source>
</reference>
<proteinExistence type="predicted"/>
<evidence type="ECO:0000256" key="3">
    <source>
        <dbReference type="ARBA" id="ARBA00016382"/>
    </source>
</evidence>
<dbReference type="InterPro" id="IPR027417">
    <property type="entry name" value="P-loop_NTPase"/>
</dbReference>
<dbReference type="GO" id="GO:0005634">
    <property type="term" value="C:nucleus"/>
    <property type="evidence" value="ECO:0007669"/>
    <property type="project" value="UniProtKB-SubCell"/>
</dbReference>
<protein>
    <recommendedName>
        <fullName evidence="3">Centromere protein M</fullName>
    </recommendedName>
</protein>
<dbReference type="GeneTree" id="ENSGT00390000017504"/>
<dbReference type="eggNOG" id="ENOG502S17M">
    <property type="taxonomic scope" value="Eukaryota"/>
</dbReference>
<dbReference type="RefSeq" id="XP_006011016.1">
    <property type="nucleotide sequence ID" value="XM_006010954.3"/>
</dbReference>
<keyword evidence="4" id="KW-0158">Chromosome</keyword>
<evidence type="ECO:0000256" key="2">
    <source>
        <dbReference type="ARBA" id="ARBA00004584"/>
    </source>
</evidence>
<dbReference type="Proteomes" id="UP000008672">
    <property type="component" value="Unassembled WGS sequence"/>
</dbReference>
<evidence type="ECO:0000256" key="1">
    <source>
        <dbReference type="ARBA" id="ARBA00004123"/>
    </source>
</evidence>
<dbReference type="InParanoid" id="H2ZZ79"/>
<comment type="subcellular location">
    <subcellularLocation>
        <location evidence="2">Chromosome</location>
        <location evidence="2">Centromere</location>
    </subcellularLocation>
    <subcellularLocation>
        <location evidence="1">Nucleus</location>
    </subcellularLocation>
</comment>
<dbReference type="OMA" id="CTLPLDI"/>
<evidence type="ECO:0000256" key="5">
    <source>
        <dbReference type="ARBA" id="ARBA00023242"/>
    </source>
</evidence>
<dbReference type="EMBL" id="AFYH01224637">
    <property type="status" value="NOT_ANNOTATED_CDS"/>
    <property type="molecule type" value="Genomic_DNA"/>
</dbReference>
<dbReference type="OrthoDB" id="2386686at2759"/>
<dbReference type="GO" id="GO:0000775">
    <property type="term" value="C:chromosome, centromeric region"/>
    <property type="evidence" value="ECO:0007669"/>
    <property type="project" value="UniProtKB-SubCell"/>
</dbReference>
<dbReference type="Pfam" id="PF11111">
    <property type="entry name" value="CENP-M"/>
    <property type="match status" value="1"/>
</dbReference>
<dbReference type="Bgee" id="ENSLACG00000002415">
    <property type="expression patterns" value="Expressed in post-anal tail muscle and 2 other cell types or tissues"/>
</dbReference>
<dbReference type="AlphaFoldDB" id="H2ZZ79"/>
<dbReference type="PANTHER" id="PTHR34436">
    <property type="entry name" value="CENTROMERE PROTEIN M"/>
    <property type="match status" value="1"/>
</dbReference>
<dbReference type="FunCoup" id="H2ZZ79">
    <property type="interactions" value="1144"/>
</dbReference>
<reference evidence="7" key="3">
    <citation type="submission" date="2025-09" db="UniProtKB">
        <authorList>
            <consortium name="Ensembl"/>
        </authorList>
    </citation>
    <scope>IDENTIFICATION</scope>
</reference>